<dbReference type="InterPro" id="IPR029056">
    <property type="entry name" value="Ribokinase-like"/>
</dbReference>
<protein>
    <submittedName>
        <fullName evidence="6">Sugar kinase</fullName>
    </submittedName>
</protein>
<dbReference type="PANTHER" id="PTHR43320">
    <property type="entry name" value="SUGAR KINASE"/>
    <property type="match status" value="1"/>
</dbReference>
<dbReference type="RefSeq" id="WP_345556687.1">
    <property type="nucleotide sequence ID" value="NZ_BAABIK010000012.1"/>
</dbReference>
<keyword evidence="3 6" id="KW-0418">Kinase</keyword>
<keyword evidence="7" id="KW-1185">Reference proteome</keyword>
<evidence type="ECO:0000256" key="1">
    <source>
        <dbReference type="ARBA" id="ARBA00010688"/>
    </source>
</evidence>
<dbReference type="PANTHER" id="PTHR43320:SF2">
    <property type="entry name" value="2-DEHYDRO-3-DEOXYGLUCONOKINASE_2-DEHYDRO-3-DEOXYGALACTONOKINASE"/>
    <property type="match status" value="1"/>
</dbReference>
<dbReference type="Proteomes" id="UP001499993">
    <property type="component" value="Unassembled WGS sequence"/>
</dbReference>
<dbReference type="Gene3D" id="3.40.1190.20">
    <property type="match status" value="1"/>
</dbReference>
<sequence length="381" mass="38367">MSSDHQPEAGAAPGGAEAVCVGETMALLVPEPGTPEPGTSRLLGDPPPGYRLEIGGAESNVAVYLARAGHRVAWHSALGDDPFGRHVLARLGAEGVHCAVRTDPQRRTGLYVKEPDGAGGTRVRYYRTDSAASALGAADAARVRAAQPRLVHTTGITAVLSDSCRELVDGLLDGLMPGTLRSFDVNYRPALHGPAEAELVLQAARRADVVFCGLDEAAALWGATEPHEVRDLLDGPGGDRGGGTRGGPGLVVVKQGGRGATAFRGGEYWYEPAPAVTVVEPTGAGDAFAAGVLHGLLTGAGVQECLAGGARLAGAVLLVPGDIPPRSDTGDGGLAEGGDGVSSAGGGLSAGGGESPVGGAEQGLSPQWDRAARGAKARPSE</sequence>
<accession>A0ABP9GFL7</accession>
<dbReference type="Pfam" id="PF00294">
    <property type="entry name" value="PfkB"/>
    <property type="match status" value="1"/>
</dbReference>
<evidence type="ECO:0000256" key="3">
    <source>
        <dbReference type="ARBA" id="ARBA00022777"/>
    </source>
</evidence>
<evidence type="ECO:0000313" key="7">
    <source>
        <dbReference type="Proteomes" id="UP001499993"/>
    </source>
</evidence>
<comment type="similarity">
    <text evidence="1">Belongs to the carbohydrate kinase PfkB family.</text>
</comment>
<dbReference type="InterPro" id="IPR011611">
    <property type="entry name" value="PfkB_dom"/>
</dbReference>
<dbReference type="EMBL" id="BAABIK010000012">
    <property type="protein sequence ID" value="GAA4941634.1"/>
    <property type="molecule type" value="Genomic_DNA"/>
</dbReference>
<reference evidence="7" key="1">
    <citation type="journal article" date="2019" name="Int. J. Syst. Evol. Microbiol.">
        <title>The Global Catalogue of Microorganisms (GCM) 10K type strain sequencing project: providing services to taxonomists for standard genome sequencing and annotation.</title>
        <authorList>
            <consortium name="The Broad Institute Genomics Platform"/>
            <consortium name="The Broad Institute Genome Sequencing Center for Infectious Disease"/>
            <person name="Wu L."/>
            <person name="Ma J."/>
        </authorList>
    </citation>
    <scope>NUCLEOTIDE SEQUENCE [LARGE SCALE GENOMIC DNA]</scope>
    <source>
        <strain evidence="7">JCM 18123</strain>
    </source>
</reference>
<dbReference type="CDD" id="cd01166">
    <property type="entry name" value="KdgK"/>
    <property type="match status" value="1"/>
</dbReference>
<organism evidence="6 7">
    <name type="scientific">Streptomonospora halophila</name>
    <dbReference type="NCBI Taxonomy" id="427369"/>
    <lineage>
        <taxon>Bacteria</taxon>
        <taxon>Bacillati</taxon>
        <taxon>Actinomycetota</taxon>
        <taxon>Actinomycetes</taxon>
        <taxon>Streptosporangiales</taxon>
        <taxon>Nocardiopsidaceae</taxon>
        <taxon>Streptomonospora</taxon>
    </lineage>
</organism>
<evidence type="ECO:0000256" key="4">
    <source>
        <dbReference type="SAM" id="MobiDB-lite"/>
    </source>
</evidence>
<comment type="caution">
    <text evidence="6">The sequence shown here is derived from an EMBL/GenBank/DDBJ whole genome shotgun (WGS) entry which is preliminary data.</text>
</comment>
<feature type="compositionally biased region" description="Gly residues" evidence="4">
    <location>
        <begin position="330"/>
        <end position="356"/>
    </location>
</feature>
<evidence type="ECO:0000313" key="6">
    <source>
        <dbReference type="EMBL" id="GAA4941634.1"/>
    </source>
</evidence>
<evidence type="ECO:0000259" key="5">
    <source>
        <dbReference type="Pfam" id="PF00294"/>
    </source>
</evidence>
<keyword evidence="2" id="KW-0808">Transferase</keyword>
<feature type="domain" description="Carbohydrate kinase PfkB" evidence="5">
    <location>
        <begin position="19"/>
        <end position="325"/>
    </location>
</feature>
<dbReference type="InterPro" id="IPR052700">
    <property type="entry name" value="Carb_kinase_PfkB-like"/>
</dbReference>
<proteinExistence type="inferred from homology"/>
<gene>
    <name evidence="6" type="ORF">GCM10023224_24640</name>
</gene>
<name>A0ABP9GFL7_9ACTN</name>
<dbReference type="SUPFAM" id="SSF53613">
    <property type="entry name" value="Ribokinase-like"/>
    <property type="match status" value="1"/>
</dbReference>
<evidence type="ECO:0000256" key="2">
    <source>
        <dbReference type="ARBA" id="ARBA00022679"/>
    </source>
</evidence>
<dbReference type="GO" id="GO:0016301">
    <property type="term" value="F:kinase activity"/>
    <property type="evidence" value="ECO:0007669"/>
    <property type="project" value="UniProtKB-KW"/>
</dbReference>
<feature type="region of interest" description="Disordered" evidence="4">
    <location>
        <begin position="324"/>
        <end position="381"/>
    </location>
</feature>